<organism evidence="1 2">
    <name type="scientific">Colletotrichum truncatum</name>
    <name type="common">Anthracnose fungus</name>
    <name type="synonym">Colletotrichum capsici</name>
    <dbReference type="NCBI Taxonomy" id="5467"/>
    <lineage>
        <taxon>Eukaryota</taxon>
        <taxon>Fungi</taxon>
        <taxon>Dikarya</taxon>
        <taxon>Ascomycota</taxon>
        <taxon>Pezizomycotina</taxon>
        <taxon>Sordariomycetes</taxon>
        <taxon>Hypocreomycetidae</taxon>
        <taxon>Glomerellales</taxon>
        <taxon>Glomerellaceae</taxon>
        <taxon>Colletotrichum</taxon>
        <taxon>Colletotrichum truncatum species complex</taxon>
    </lineage>
</organism>
<reference evidence="1 2" key="1">
    <citation type="journal article" date="2020" name="Phytopathology">
        <title>Genome Sequence Resources of Colletotrichum truncatum, C. plurivorum, C. musicola, and C. sojae: Four Species Pathogenic to Soybean (Glycine max).</title>
        <authorList>
            <person name="Rogerio F."/>
            <person name="Boufleur T.R."/>
            <person name="Ciampi-Guillardi M."/>
            <person name="Sukno S.A."/>
            <person name="Thon M.R."/>
            <person name="Massola Junior N.S."/>
            <person name="Baroncelli R."/>
        </authorList>
    </citation>
    <scope>NUCLEOTIDE SEQUENCE [LARGE SCALE GENOMIC DNA]</scope>
    <source>
        <strain evidence="1 2">CMES1059</strain>
    </source>
</reference>
<keyword evidence="1" id="KW-0489">Methyltransferase</keyword>
<comment type="caution">
    <text evidence="1">The sequence shown here is derived from an EMBL/GenBank/DDBJ whole genome shotgun (WGS) entry which is preliminary data.</text>
</comment>
<keyword evidence="2" id="KW-1185">Reference proteome</keyword>
<gene>
    <name evidence="1" type="ORF">CTRU02_205719</name>
</gene>
<name>A0ACC3Z4U4_COLTU</name>
<evidence type="ECO:0000313" key="1">
    <source>
        <dbReference type="EMBL" id="KAL0939109.1"/>
    </source>
</evidence>
<keyword evidence="1" id="KW-0808">Transferase</keyword>
<proteinExistence type="predicted"/>
<dbReference type="EMBL" id="VUJX02000003">
    <property type="protein sequence ID" value="KAL0939109.1"/>
    <property type="molecule type" value="Genomic_DNA"/>
</dbReference>
<protein>
    <submittedName>
        <fullName evidence="1">Methyltransferase domain-containing protein</fullName>
    </submittedName>
</protein>
<dbReference type="Proteomes" id="UP000805649">
    <property type="component" value="Unassembled WGS sequence"/>
</dbReference>
<accession>A0ACC3Z4U4</accession>
<sequence length="306" mass="34638">MAHLDHQFQITAEDNFSEDDGAEVQSIASSSCSLTSSIFDYQFENGRTYHRYKAGNLQHHLALLTLGGRLGLAPPCEPDYKVKRTLDVGTGTGIWAIQFADDHPEAEVYGVDLSPTQPDLVAPNIKFEVDDIEEEWTYSKPFDYIHSRHMTSSLANWKEYITNCYNNLTPGGYLELQEAEMAFLSDDQSLPADAPLVRFAEMLKGAGAKFGRNFVVASELKALMLEAGFQDVTLSQYKWPVNTWPKDHSFKELGAWNFENCMMAAHGLAMAPLTRAYNWTRDEVELFLINVRDDIKNRAYHTYVPM</sequence>
<evidence type="ECO:0000313" key="2">
    <source>
        <dbReference type="Proteomes" id="UP000805649"/>
    </source>
</evidence>